<dbReference type="InterPro" id="IPR012337">
    <property type="entry name" value="RNaseH-like_sf"/>
</dbReference>
<sequence length="70" mass="7513">MDSQQLIKALSKDPNPEIYGIISVTLVLASSFDSVSFEWLPKAQNKVADALAKQALYSACLGTPLIDSEA</sequence>
<dbReference type="GO" id="GO:0003676">
    <property type="term" value="F:nucleic acid binding"/>
    <property type="evidence" value="ECO:0007669"/>
    <property type="project" value="InterPro"/>
</dbReference>
<name>A0A8S9HLK6_BRACR</name>
<dbReference type="Gene3D" id="3.30.420.10">
    <property type="entry name" value="Ribonuclease H-like superfamily/Ribonuclease H"/>
    <property type="match status" value="1"/>
</dbReference>
<feature type="domain" description="RNase H type-1" evidence="1">
    <location>
        <begin position="2"/>
        <end position="55"/>
    </location>
</feature>
<evidence type="ECO:0000313" key="3">
    <source>
        <dbReference type="EMBL" id="KAF2557232.1"/>
    </source>
</evidence>
<dbReference type="EMBL" id="QGKW02001940">
    <property type="protein sequence ID" value="KAF2557232.1"/>
    <property type="molecule type" value="Genomic_DNA"/>
</dbReference>
<comment type="caution">
    <text evidence="3">The sequence shown here is derived from an EMBL/GenBank/DDBJ whole genome shotgun (WGS) entry which is preliminary data.</text>
</comment>
<evidence type="ECO:0000259" key="1">
    <source>
        <dbReference type="Pfam" id="PF13456"/>
    </source>
</evidence>
<dbReference type="InterPro" id="IPR036397">
    <property type="entry name" value="RNaseH_sf"/>
</dbReference>
<reference evidence="3" key="1">
    <citation type="submission" date="2019-12" db="EMBL/GenBank/DDBJ databases">
        <title>Genome sequencing and annotation of Brassica cretica.</title>
        <authorList>
            <person name="Studholme D.J."/>
            <person name="Sarris P.F."/>
        </authorList>
    </citation>
    <scope>NUCLEOTIDE SEQUENCE</scope>
    <source>
        <strain evidence="3">PFS-001/15</strain>
        <strain evidence="2">PFS-102/07</strain>
        <tissue evidence="3">Leaf</tissue>
    </source>
</reference>
<dbReference type="EMBL" id="QGKY02001925">
    <property type="protein sequence ID" value="KAF2547018.1"/>
    <property type="molecule type" value="Genomic_DNA"/>
</dbReference>
<accession>A0A8S9HLK6</accession>
<gene>
    <name evidence="3" type="ORF">F2Q68_00013026</name>
    <name evidence="2" type="ORF">F2Q70_00019579</name>
</gene>
<proteinExistence type="predicted"/>
<dbReference type="GO" id="GO:0004523">
    <property type="term" value="F:RNA-DNA hybrid ribonuclease activity"/>
    <property type="evidence" value="ECO:0007669"/>
    <property type="project" value="InterPro"/>
</dbReference>
<dbReference type="InterPro" id="IPR002156">
    <property type="entry name" value="RNaseH_domain"/>
</dbReference>
<dbReference type="AlphaFoldDB" id="A0A8S9HLK6"/>
<dbReference type="Pfam" id="PF13456">
    <property type="entry name" value="RVT_3"/>
    <property type="match status" value="1"/>
</dbReference>
<dbReference type="Proteomes" id="UP000712281">
    <property type="component" value="Unassembled WGS sequence"/>
</dbReference>
<organism evidence="3 4">
    <name type="scientific">Brassica cretica</name>
    <name type="common">Mustard</name>
    <dbReference type="NCBI Taxonomy" id="69181"/>
    <lineage>
        <taxon>Eukaryota</taxon>
        <taxon>Viridiplantae</taxon>
        <taxon>Streptophyta</taxon>
        <taxon>Embryophyta</taxon>
        <taxon>Tracheophyta</taxon>
        <taxon>Spermatophyta</taxon>
        <taxon>Magnoliopsida</taxon>
        <taxon>eudicotyledons</taxon>
        <taxon>Gunneridae</taxon>
        <taxon>Pentapetalae</taxon>
        <taxon>rosids</taxon>
        <taxon>malvids</taxon>
        <taxon>Brassicales</taxon>
        <taxon>Brassicaceae</taxon>
        <taxon>Brassiceae</taxon>
        <taxon>Brassica</taxon>
    </lineage>
</organism>
<evidence type="ECO:0000313" key="4">
    <source>
        <dbReference type="Proteomes" id="UP000712281"/>
    </source>
</evidence>
<evidence type="ECO:0000313" key="2">
    <source>
        <dbReference type="EMBL" id="KAF2547018.1"/>
    </source>
</evidence>
<dbReference type="SUPFAM" id="SSF53098">
    <property type="entry name" value="Ribonuclease H-like"/>
    <property type="match status" value="1"/>
</dbReference>
<protein>
    <recommendedName>
        <fullName evidence="1">RNase H type-1 domain-containing protein</fullName>
    </recommendedName>
</protein>